<feature type="non-terminal residue" evidence="2">
    <location>
        <position position="1"/>
    </location>
</feature>
<dbReference type="Gene3D" id="1.10.510.10">
    <property type="entry name" value="Transferase(Phosphotransferase) domain 1"/>
    <property type="match status" value="1"/>
</dbReference>
<dbReference type="InterPro" id="IPR000719">
    <property type="entry name" value="Prot_kinase_dom"/>
</dbReference>
<evidence type="ECO:0000313" key="2">
    <source>
        <dbReference type="EMBL" id="KAK4247592.1"/>
    </source>
</evidence>
<proteinExistence type="predicted"/>
<keyword evidence="3" id="KW-1185">Reference proteome</keyword>
<dbReference type="SMART" id="SM00220">
    <property type="entry name" value="S_TKc"/>
    <property type="match status" value="1"/>
</dbReference>
<evidence type="ECO:0000259" key="1">
    <source>
        <dbReference type="PROSITE" id="PS50011"/>
    </source>
</evidence>
<dbReference type="InterPro" id="IPR011009">
    <property type="entry name" value="Kinase-like_dom_sf"/>
</dbReference>
<dbReference type="PANTHER" id="PTHR24359">
    <property type="entry name" value="SERINE/THREONINE-PROTEIN KINASE SBK1"/>
    <property type="match status" value="1"/>
</dbReference>
<name>A0AAN7HJ41_9PEZI</name>
<dbReference type="CDD" id="cd00180">
    <property type="entry name" value="PKc"/>
    <property type="match status" value="1"/>
</dbReference>
<accession>A0AAN7HJ41</accession>
<reference evidence="2" key="2">
    <citation type="submission" date="2023-05" db="EMBL/GenBank/DDBJ databases">
        <authorList>
            <consortium name="Lawrence Berkeley National Laboratory"/>
            <person name="Steindorff A."/>
            <person name="Hensen N."/>
            <person name="Bonometti L."/>
            <person name="Westerberg I."/>
            <person name="Brannstrom I.O."/>
            <person name="Guillou S."/>
            <person name="Cros-Aarteil S."/>
            <person name="Calhoun S."/>
            <person name="Haridas S."/>
            <person name="Kuo A."/>
            <person name="Mondo S."/>
            <person name="Pangilinan J."/>
            <person name="Riley R."/>
            <person name="Labutti K."/>
            <person name="Andreopoulos B."/>
            <person name="Lipzen A."/>
            <person name="Chen C."/>
            <person name="Yanf M."/>
            <person name="Daum C."/>
            <person name="Ng V."/>
            <person name="Clum A."/>
            <person name="Ohm R."/>
            <person name="Martin F."/>
            <person name="Silar P."/>
            <person name="Natvig D."/>
            <person name="Lalanne C."/>
            <person name="Gautier V."/>
            <person name="Ament-Velasquez S.L."/>
            <person name="Kruys A."/>
            <person name="Hutchinson M.I."/>
            <person name="Powell A.J."/>
            <person name="Barry K."/>
            <person name="Miller A.N."/>
            <person name="Grigoriev I.V."/>
            <person name="Debuchy R."/>
            <person name="Gladieux P."/>
            <person name="Thoren M.H."/>
            <person name="Johannesson H."/>
        </authorList>
    </citation>
    <scope>NUCLEOTIDE SEQUENCE</scope>
    <source>
        <strain evidence="2">CBS 359.72</strain>
    </source>
</reference>
<feature type="domain" description="Protein kinase" evidence="1">
    <location>
        <begin position="161"/>
        <end position="488"/>
    </location>
</feature>
<dbReference type="GO" id="GO:0004674">
    <property type="term" value="F:protein serine/threonine kinase activity"/>
    <property type="evidence" value="ECO:0007669"/>
    <property type="project" value="TreeGrafter"/>
</dbReference>
<organism evidence="2 3">
    <name type="scientific">Corynascus novoguineensis</name>
    <dbReference type="NCBI Taxonomy" id="1126955"/>
    <lineage>
        <taxon>Eukaryota</taxon>
        <taxon>Fungi</taxon>
        <taxon>Dikarya</taxon>
        <taxon>Ascomycota</taxon>
        <taxon>Pezizomycotina</taxon>
        <taxon>Sordariomycetes</taxon>
        <taxon>Sordariomycetidae</taxon>
        <taxon>Sordariales</taxon>
        <taxon>Chaetomiaceae</taxon>
        <taxon>Corynascus</taxon>
    </lineage>
</organism>
<reference evidence="2" key="1">
    <citation type="journal article" date="2023" name="Mol. Phylogenet. Evol.">
        <title>Genome-scale phylogeny and comparative genomics of the fungal order Sordariales.</title>
        <authorList>
            <person name="Hensen N."/>
            <person name="Bonometti L."/>
            <person name="Westerberg I."/>
            <person name="Brannstrom I.O."/>
            <person name="Guillou S."/>
            <person name="Cros-Aarteil S."/>
            <person name="Calhoun S."/>
            <person name="Haridas S."/>
            <person name="Kuo A."/>
            <person name="Mondo S."/>
            <person name="Pangilinan J."/>
            <person name="Riley R."/>
            <person name="LaButti K."/>
            <person name="Andreopoulos B."/>
            <person name="Lipzen A."/>
            <person name="Chen C."/>
            <person name="Yan M."/>
            <person name="Daum C."/>
            <person name="Ng V."/>
            <person name="Clum A."/>
            <person name="Steindorff A."/>
            <person name="Ohm R.A."/>
            <person name="Martin F."/>
            <person name="Silar P."/>
            <person name="Natvig D.O."/>
            <person name="Lalanne C."/>
            <person name="Gautier V."/>
            <person name="Ament-Velasquez S.L."/>
            <person name="Kruys A."/>
            <person name="Hutchinson M.I."/>
            <person name="Powell A.J."/>
            <person name="Barry K."/>
            <person name="Miller A.N."/>
            <person name="Grigoriev I.V."/>
            <person name="Debuchy R."/>
            <person name="Gladieux P."/>
            <person name="Hiltunen Thoren M."/>
            <person name="Johannesson H."/>
        </authorList>
    </citation>
    <scope>NUCLEOTIDE SEQUENCE</scope>
    <source>
        <strain evidence="2">CBS 359.72</strain>
    </source>
</reference>
<dbReference type="Gene3D" id="3.30.200.20">
    <property type="entry name" value="Phosphorylase Kinase, domain 1"/>
    <property type="match status" value="1"/>
</dbReference>
<sequence length="545" mass="62235">KGFFIPVERLESLIQEENVVGELSRCLPPHPGRNISELAKQICAMPTEETKSYRKIFAILVILEKVDQIENFLEEGVHDGDLPLIKVREKAIPAVLKRRCKSQGQEILCPLSCLSGFSLRDTMGFEDYQWAVLAPVFERPSRKDVRYYELEDQAILPFTEQSQPHEMCHGGFGQVSKVKIHPEHHRFSDLKNNYFAIKHLNSQDEQAFNAEFDMLSKFSGDAHDHLITLLAAYKQRNSFYLIFPWAEANLVQYWAKVKPKPDFKQAVVWVAMQCEGLVDGLRQIHKYESFPKTPGAGVGTQVKEHTKEAVDSSESSAKMKLYGRHGDIKPANVLWFPDLDDEASASDGSGTYGTLKLTDFGLSEFHTFDSRSNLSKSRIAASPSYRPPEYDMEQGRISRSYDIWTLGCLYLEFIAWLLGGWDLVKLFMVMRATTDNTGASERHHVKDHTFFELQEDGRDAKIKDSVTEFIKVKLHGHPLCSEYIHDFLDLIEEQMLVIETGDKASSRRIMCGSLHKRLQEMRQKCDNDPAYALTPAMRRKSSTRA</sequence>
<keyword evidence="2" id="KW-0418">Kinase</keyword>
<protein>
    <submittedName>
        <fullName evidence="2">Kinase-like domain-containing protein</fullName>
    </submittedName>
</protein>
<gene>
    <name evidence="2" type="ORF">C7999DRAFT_14399</name>
</gene>
<dbReference type="AlphaFoldDB" id="A0AAN7HJ41"/>
<dbReference type="PANTHER" id="PTHR24359:SF37">
    <property type="entry name" value="PROTEIN KINASE DOMAIN-CONTAINING PROTEIN"/>
    <property type="match status" value="1"/>
</dbReference>
<dbReference type="SUPFAM" id="SSF56112">
    <property type="entry name" value="Protein kinase-like (PK-like)"/>
    <property type="match status" value="1"/>
</dbReference>
<dbReference type="EMBL" id="MU857651">
    <property type="protein sequence ID" value="KAK4247592.1"/>
    <property type="molecule type" value="Genomic_DNA"/>
</dbReference>
<keyword evidence="2" id="KW-0808">Transferase</keyword>
<comment type="caution">
    <text evidence="2">The sequence shown here is derived from an EMBL/GenBank/DDBJ whole genome shotgun (WGS) entry which is preliminary data.</text>
</comment>
<dbReference type="Pfam" id="PF00069">
    <property type="entry name" value="Pkinase"/>
    <property type="match status" value="1"/>
</dbReference>
<evidence type="ECO:0000313" key="3">
    <source>
        <dbReference type="Proteomes" id="UP001303647"/>
    </source>
</evidence>
<dbReference type="PROSITE" id="PS50011">
    <property type="entry name" value="PROTEIN_KINASE_DOM"/>
    <property type="match status" value="1"/>
</dbReference>
<dbReference type="GO" id="GO:0005524">
    <property type="term" value="F:ATP binding"/>
    <property type="evidence" value="ECO:0007669"/>
    <property type="project" value="InterPro"/>
</dbReference>
<dbReference type="Proteomes" id="UP001303647">
    <property type="component" value="Unassembled WGS sequence"/>
</dbReference>